<evidence type="ECO:0000313" key="2">
    <source>
        <dbReference type="Proteomes" id="UP000315540"/>
    </source>
</evidence>
<accession>A0A504JMJ8</accession>
<comment type="caution">
    <text evidence="1">The sequence shown here is derived from an EMBL/GenBank/DDBJ whole genome shotgun (WGS) entry which is preliminary data.</text>
</comment>
<sequence>MKNIFTLSIFCLFVLSTYAQKVIEKNIKTSSKEVSIEFKFAEDIIVRTWDKKDVYLKSQVSVKDGEFDNYFNLKIDNNTSILNIKSDYGDLFDKWKKERRSNKNNSWDSCNNLNIDAYHTLYLPKNTKLKIKSISGNVQSENYQGQLTVDIISGNIDIKKYNGDLKLKTISGDIDINIAKSTLKAETLSGTIYSEKDMQFDHSKNRISGNTVSGTFGDPNHQLSLGTISGNIYLRKQ</sequence>
<name>A0A504JMJ8_9FLAO</name>
<organism evidence="1 2">
    <name type="scientific">Aquimarina algicola</name>
    <dbReference type="NCBI Taxonomy" id="2589995"/>
    <lineage>
        <taxon>Bacteria</taxon>
        <taxon>Pseudomonadati</taxon>
        <taxon>Bacteroidota</taxon>
        <taxon>Flavobacteriia</taxon>
        <taxon>Flavobacteriales</taxon>
        <taxon>Flavobacteriaceae</taxon>
        <taxon>Aquimarina</taxon>
    </lineage>
</organism>
<gene>
    <name evidence="1" type="ORF">FHK87_08670</name>
</gene>
<reference evidence="1 2" key="1">
    <citation type="submission" date="2019-06" db="EMBL/GenBank/DDBJ databases">
        <authorList>
            <person name="Meng X."/>
        </authorList>
    </citation>
    <scope>NUCLEOTIDE SEQUENCE [LARGE SCALE GENOMIC DNA]</scope>
    <source>
        <strain evidence="1 2">M625</strain>
    </source>
</reference>
<proteinExistence type="predicted"/>
<dbReference type="AlphaFoldDB" id="A0A504JMJ8"/>
<dbReference type="EMBL" id="VFWZ01000002">
    <property type="protein sequence ID" value="TPN87640.1"/>
    <property type="molecule type" value="Genomic_DNA"/>
</dbReference>
<dbReference type="RefSeq" id="WP_140592280.1">
    <property type="nucleotide sequence ID" value="NZ_VFWZ01000002.1"/>
</dbReference>
<protein>
    <submittedName>
        <fullName evidence="1">DUF4097 domain-containing protein</fullName>
    </submittedName>
</protein>
<dbReference type="Proteomes" id="UP000315540">
    <property type="component" value="Unassembled WGS sequence"/>
</dbReference>
<keyword evidence="2" id="KW-1185">Reference proteome</keyword>
<evidence type="ECO:0000313" key="1">
    <source>
        <dbReference type="EMBL" id="TPN87640.1"/>
    </source>
</evidence>
<dbReference type="OrthoDB" id="1115882at2"/>